<evidence type="ECO:0000256" key="17">
    <source>
        <dbReference type="PIRSR" id="PIRSR600823-4"/>
    </source>
</evidence>
<evidence type="ECO:0000313" key="23">
    <source>
        <dbReference type="Proteomes" id="UP000515151"/>
    </source>
</evidence>
<evidence type="ECO:0000256" key="7">
    <source>
        <dbReference type="ARBA" id="ARBA00022617"/>
    </source>
</evidence>
<dbReference type="SUPFAM" id="SSF48113">
    <property type="entry name" value="Heme-dependent peroxidases"/>
    <property type="match status" value="1"/>
</dbReference>
<accession>A0A218WMZ0</accession>
<evidence type="ECO:0000256" key="11">
    <source>
        <dbReference type="ARBA" id="ARBA00023157"/>
    </source>
</evidence>
<comment type="cofactor">
    <cofactor evidence="16 19">
        <name>Ca(2+)</name>
        <dbReference type="ChEBI" id="CHEBI:29108"/>
    </cofactor>
    <text evidence="16 19">Binds 2 calcium ions per subunit.</text>
</comment>
<comment type="cofactor">
    <cofactor evidence="16 19">
        <name>heme b</name>
        <dbReference type="ChEBI" id="CHEBI:60344"/>
    </cofactor>
    <text evidence="16 19">Binds 1 heme b (iron(II)-protoporphyrin IX) group per subunit.</text>
</comment>
<dbReference type="Gene3D" id="1.10.520.10">
    <property type="match status" value="1"/>
</dbReference>
<dbReference type="InterPro" id="IPR019793">
    <property type="entry name" value="Peroxidases_heam-ligand_BS"/>
</dbReference>
<evidence type="ECO:0000256" key="2">
    <source>
        <dbReference type="ARBA" id="ARBA00002322"/>
    </source>
</evidence>
<keyword evidence="9 19" id="KW-0560">Oxidoreductase</keyword>
<keyword evidence="13 19" id="KW-0376">Hydrogen peroxide</keyword>
<evidence type="ECO:0000256" key="3">
    <source>
        <dbReference type="ARBA" id="ARBA00006873"/>
    </source>
</evidence>
<evidence type="ECO:0000259" key="20">
    <source>
        <dbReference type="PROSITE" id="PS50873"/>
    </source>
</evidence>
<dbReference type="EC" id="1.11.1.7" evidence="4 19"/>
<keyword evidence="12" id="KW-0325">Glycoprotein</keyword>
<feature type="disulfide bond" evidence="18">
    <location>
        <begin position="135"/>
        <end position="336"/>
    </location>
</feature>
<comment type="similarity">
    <text evidence="3">Belongs to the peroxidase family. Ascorbate peroxidase subfamily.</text>
</comment>
<dbReference type="InterPro" id="IPR000823">
    <property type="entry name" value="Peroxidase_pln"/>
</dbReference>
<dbReference type="PROSITE" id="PS00435">
    <property type="entry name" value="PEROXIDASE_1"/>
    <property type="match status" value="1"/>
</dbReference>
<dbReference type="GO" id="GO:0020037">
    <property type="term" value="F:heme binding"/>
    <property type="evidence" value="ECO:0007669"/>
    <property type="project" value="UniProtKB-UniRule"/>
</dbReference>
<dbReference type="InterPro" id="IPR010255">
    <property type="entry name" value="Haem_peroxidase_sf"/>
</dbReference>
<dbReference type="PROSITE" id="PS50873">
    <property type="entry name" value="PEROXIDASE_4"/>
    <property type="match status" value="1"/>
</dbReference>
<dbReference type="GO" id="GO:0042744">
    <property type="term" value="P:hydrogen peroxide catabolic process"/>
    <property type="evidence" value="ECO:0007669"/>
    <property type="project" value="UniProtKB-KW"/>
</dbReference>
<feature type="disulfide bond" evidence="18">
    <location>
        <begin position="50"/>
        <end position="129"/>
    </location>
</feature>
<comment type="subcellular location">
    <subcellularLocation>
        <location evidence="19">Secreted</location>
    </subcellularLocation>
</comment>
<comment type="similarity">
    <text evidence="19">Belongs to the peroxidase family. Classical plant (class III) peroxidase subfamily.</text>
</comment>
<evidence type="ECO:0000256" key="5">
    <source>
        <dbReference type="ARBA" id="ARBA00022525"/>
    </source>
</evidence>
<feature type="binding site" evidence="16">
    <location>
        <position position="261"/>
    </location>
    <ligand>
        <name>Ca(2+)</name>
        <dbReference type="ChEBI" id="CHEBI:29108"/>
        <label>2</label>
    </ligand>
</feature>
<feature type="chain" id="PRO_5044514684" description="Peroxidase" evidence="19">
    <location>
        <begin position="24"/>
        <end position="359"/>
    </location>
</feature>
<evidence type="ECO:0000256" key="15">
    <source>
        <dbReference type="PIRSR" id="PIRSR600823-2"/>
    </source>
</evidence>
<gene>
    <name evidence="24" type="primary">LOC116208980</name>
    <name evidence="21" type="ORF">CDL15_Pgr008466</name>
</gene>
<feature type="binding site" evidence="16">
    <location>
        <position position="87"/>
    </location>
    <ligand>
        <name>Ca(2+)</name>
        <dbReference type="ChEBI" id="CHEBI:29108"/>
        <label>1</label>
    </ligand>
</feature>
<dbReference type="EMBL" id="MTKT01003794">
    <property type="protein sequence ID" value="OWM74155.1"/>
    <property type="molecule type" value="Genomic_DNA"/>
</dbReference>
<evidence type="ECO:0000256" key="1">
    <source>
        <dbReference type="ARBA" id="ARBA00000189"/>
    </source>
</evidence>
<keyword evidence="6 19" id="KW-0575">Peroxidase</keyword>
<evidence type="ECO:0000256" key="8">
    <source>
        <dbReference type="ARBA" id="ARBA00022723"/>
    </source>
</evidence>
<feature type="disulfide bond" evidence="18">
    <location>
        <begin position="83"/>
        <end position="88"/>
    </location>
</feature>
<dbReference type="AlphaFoldDB" id="A0A218WMZ0"/>
<evidence type="ECO:0000256" key="13">
    <source>
        <dbReference type="ARBA" id="ARBA00023324"/>
    </source>
</evidence>
<reference evidence="21" key="2">
    <citation type="submission" date="2017-06" db="EMBL/GenBank/DDBJ databases">
        <title>The pomegranate genome and the genomics of punicalagin biosynthesis.</title>
        <authorList>
            <person name="Xu C."/>
        </authorList>
    </citation>
    <scope>NUCLEOTIDE SEQUENCE [LARGE SCALE GENOMIC DNA]</scope>
    <source>
        <tissue evidence="21">Fresh leaf</tissue>
    </source>
</reference>
<feature type="binding site" evidence="16">
    <location>
        <position position="82"/>
    </location>
    <ligand>
        <name>Ca(2+)</name>
        <dbReference type="ChEBI" id="CHEBI:29108"/>
        <label>1</label>
    </ligand>
</feature>
<evidence type="ECO:0000313" key="22">
    <source>
        <dbReference type="Proteomes" id="UP000197138"/>
    </source>
</evidence>
<dbReference type="GO" id="GO:0006979">
    <property type="term" value="P:response to oxidative stress"/>
    <property type="evidence" value="ECO:0007669"/>
    <property type="project" value="UniProtKB-UniRule"/>
</dbReference>
<dbReference type="OrthoDB" id="2113341at2759"/>
<dbReference type="InterPro" id="IPR033905">
    <property type="entry name" value="Secretory_peroxidase"/>
</dbReference>
<dbReference type="GO" id="GO:0046872">
    <property type="term" value="F:metal ion binding"/>
    <property type="evidence" value="ECO:0007669"/>
    <property type="project" value="UniProtKB-UniRule"/>
</dbReference>
<keyword evidence="7 19" id="KW-0349">Heme</keyword>
<feature type="signal peptide" evidence="19">
    <location>
        <begin position="1"/>
        <end position="23"/>
    </location>
</feature>
<feature type="binding site" evidence="16">
    <location>
        <position position="209"/>
    </location>
    <ligand>
        <name>Ca(2+)</name>
        <dbReference type="ChEBI" id="CHEBI:29108"/>
        <label>2</label>
    </ligand>
</feature>
<feature type="binding site" evidence="15">
    <location>
        <position position="178"/>
    </location>
    <ligand>
        <name>substrate</name>
    </ligand>
</feature>
<evidence type="ECO:0000256" key="4">
    <source>
        <dbReference type="ARBA" id="ARBA00012313"/>
    </source>
</evidence>
<evidence type="ECO:0000256" key="18">
    <source>
        <dbReference type="PIRSR" id="PIRSR600823-5"/>
    </source>
</evidence>
<feature type="binding site" description="axial binding residue" evidence="16">
    <location>
        <position position="208"/>
    </location>
    <ligand>
        <name>heme b</name>
        <dbReference type="ChEBI" id="CHEBI:60344"/>
    </ligand>
    <ligandPart>
        <name>Fe</name>
        <dbReference type="ChEBI" id="CHEBI:18248"/>
    </ligandPart>
</feature>
<keyword evidence="10 16" id="KW-0408">Iron</keyword>
<evidence type="ECO:0000256" key="14">
    <source>
        <dbReference type="PIRSR" id="PIRSR600823-1"/>
    </source>
</evidence>
<reference evidence="24" key="4">
    <citation type="submission" date="2025-04" db="UniProtKB">
        <authorList>
            <consortium name="RefSeq"/>
        </authorList>
    </citation>
    <scope>IDENTIFICATION</scope>
    <source>
        <tissue evidence="24">Leaf</tissue>
    </source>
</reference>
<dbReference type="PRINTS" id="PR00458">
    <property type="entry name" value="PEROXIDASE"/>
</dbReference>
<keyword evidence="8 16" id="KW-0479">Metal-binding</keyword>
<keyword evidence="23" id="KW-1185">Reference proteome</keyword>
<dbReference type="Proteomes" id="UP000197138">
    <property type="component" value="Unassembled WGS sequence"/>
</dbReference>
<dbReference type="Proteomes" id="UP000515151">
    <property type="component" value="Chromosome 5"/>
</dbReference>
<feature type="binding site" evidence="16">
    <location>
        <position position="269"/>
    </location>
    <ligand>
        <name>Ca(2+)</name>
        <dbReference type="ChEBI" id="CHEBI:29108"/>
        <label>2</label>
    </ligand>
</feature>
<dbReference type="GO" id="GO:0140825">
    <property type="term" value="F:lactoperoxidase activity"/>
    <property type="evidence" value="ECO:0007669"/>
    <property type="project" value="UniProtKB-EC"/>
</dbReference>
<feature type="active site" description="Proton acceptor" evidence="14">
    <location>
        <position position="81"/>
    </location>
</feature>
<reference evidence="22" key="1">
    <citation type="journal article" date="2017" name="Plant J.">
        <title>The pomegranate (Punica granatum L.) genome and the genomics of punicalagin biosynthesis.</title>
        <authorList>
            <person name="Qin G."/>
            <person name="Xu C."/>
            <person name="Ming R."/>
            <person name="Tang H."/>
            <person name="Guyot R."/>
            <person name="Kramer E.M."/>
            <person name="Hu Y."/>
            <person name="Yi X."/>
            <person name="Qi Y."/>
            <person name="Xu X."/>
            <person name="Gao Z."/>
            <person name="Pan H."/>
            <person name="Jian J."/>
            <person name="Tian Y."/>
            <person name="Yue Z."/>
            <person name="Xu Y."/>
        </authorList>
    </citation>
    <scope>NUCLEOTIDE SEQUENCE [LARGE SCALE GENOMIC DNA]</scope>
    <source>
        <strain evidence="22">cv. Dabenzi</strain>
    </source>
</reference>
<dbReference type="PANTHER" id="PTHR31235">
    <property type="entry name" value="PEROXIDASE 25-RELATED"/>
    <property type="match status" value="1"/>
</dbReference>
<name>A0A218WMZ0_PUNGR</name>
<feature type="domain" description="Plant heme peroxidase family profile" evidence="20">
    <location>
        <begin position="40"/>
        <end position="340"/>
    </location>
</feature>
<evidence type="ECO:0000256" key="19">
    <source>
        <dbReference type="RuleBase" id="RU362060"/>
    </source>
</evidence>
<keyword evidence="5 19" id="KW-0964">Secreted</keyword>
<dbReference type="GeneID" id="116208980"/>
<sequence>MTQSNFLAVLFTVLFLPIAAVPARTLDNGKEYDNGNKGDKLHEHFYSESCPLVEAIVRHMIWIRVAADPTLAAKLLRLQYHDCFVRGCDASVLLDSIGGETVEKDELQNLSLGGYDVIDEVKLVLELLCPGTVSCADILALAARDAVSYQFGKPMWDVFTGRRDGRVSLASEASSKIPSGYSNFTTLQKQFSDNGLDVLDLVALSGAHTIGMAHCVVAKKRFFNFTGIGDTDPSLDPAYARQVLDKCTHSPNDQETTVEMDPGSSLSFDSHYYVTLGQNRGLFQSDAVLLTDSTSASYVKAFEDFDKFMDQFGVSMKKMGNIGVLTQNEGEVRKNCRVVNTDGRGSVNEHFIVPTLIGD</sequence>
<feature type="disulfide bond" evidence="18">
    <location>
        <begin position="215"/>
        <end position="247"/>
    </location>
</feature>
<evidence type="ECO:0000256" key="16">
    <source>
        <dbReference type="PIRSR" id="PIRSR600823-3"/>
    </source>
</evidence>
<feature type="binding site" evidence="16">
    <location>
        <position position="91"/>
    </location>
    <ligand>
        <name>Ca(2+)</name>
        <dbReference type="ChEBI" id="CHEBI:29108"/>
        <label>1</label>
    </ligand>
</feature>
<comment type="function">
    <text evidence="2">Removal of H(2)O(2), oxidation of toxic reductants, biosynthesis and degradation of lignin, suberization, auxin catabolism, response to environmental stresses such as wounding, pathogen attack and oxidative stress. These functions might be dependent on each isozyme/isoform in each plant tissue.</text>
</comment>
<keyword evidence="19" id="KW-0732">Signal</keyword>
<feature type="binding site" evidence="16">
    <location>
        <position position="89"/>
    </location>
    <ligand>
        <name>Ca(2+)</name>
        <dbReference type="ChEBI" id="CHEBI:29108"/>
        <label>1</label>
    </ligand>
</feature>
<comment type="catalytic activity">
    <reaction evidence="1 19">
        <text>2 a phenolic donor + H2O2 = 2 a phenolic radical donor + 2 H2O</text>
        <dbReference type="Rhea" id="RHEA:56136"/>
        <dbReference type="ChEBI" id="CHEBI:15377"/>
        <dbReference type="ChEBI" id="CHEBI:16240"/>
        <dbReference type="ChEBI" id="CHEBI:139520"/>
        <dbReference type="ChEBI" id="CHEBI:139521"/>
        <dbReference type="EC" id="1.11.1.7"/>
    </reaction>
</comment>
<feature type="site" description="Transition state stabilizer" evidence="17">
    <location>
        <position position="77"/>
    </location>
</feature>
<dbReference type="InterPro" id="IPR002016">
    <property type="entry name" value="Haem_peroxidase"/>
</dbReference>
<evidence type="ECO:0000256" key="9">
    <source>
        <dbReference type="ARBA" id="ARBA00023002"/>
    </source>
</evidence>
<dbReference type="PRINTS" id="PR00461">
    <property type="entry name" value="PLPEROXIDASE"/>
</dbReference>
<dbReference type="RefSeq" id="XP_031398416.1">
    <property type="nucleotide sequence ID" value="XM_031542556.1"/>
</dbReference>
<dbReference type="CDD" id="cd00693">
    <property type="entry name" value="secretory_peroxidase"/>
    <property type="match status" value="1"/>
</dbReference>
<evidence type="ECO:0000256" key="12">
    <source>
        <dbReference type="ARBA" id="ARBA00023180"/>
    </source>
</evidence>
<dbReference type="GO" id="GO:0005576">
    <property type="term" value="C:extracellular region"/>
    <property type="evidence" value="ECO:0007669"/>
    <property type="project" value="UniProtKB-SubCell"/>
</dbReference>
<organism evidence="21 22">
    <name type="scientific">Punica granatum</name>
    <name type="common">Pomegranate</name>
    <dbReference type="NCBI Taxonomy" id="22663"/>
    <lineage>
        <taxon>Eukaryota</taxon>
        <taxon>Viridiplantae</taxon>
        <taxon>Streptophyta</taxon>
        <taxon>Embryophyta</taxon>
        <taxon>Tracheophyta</taxon>
        <taxon>Spermatophyta</taxon>
        <taxon>Magnoliopsida</taxon>
        <taxon>eudicotyledons</taxon>
        <taxon>Gunneridae</taxon>
        <taxon>Pentapetalae</taxon>
        <taxon>rosids</taxon>
        <taxon>malvids</taxon>
        <taxon>Myrtales</taxon>
        <taxon>Lythraceae</taxon>
        <taxon>Punica</taxon>
    </lineage>
</organism>
<dbReference type="Pfam" id="PF00141">
    <property type="entry name" value="peroxidase"/>
    <property type="match status" value="1"/>
</dbReference>
<evidence type="ECO:0000256" key="6">
    <source>
        <dbReference type="ARBA" id="ARBA00022559"/>
    </source>
</evidence>
<feature type="binding site" evidence="16">
    <location>
        <position position="85"/>
    </location>
    <ligand>
        <name>Ca(2+)</name>
        <dbReference type="ChEBI" id="CHEBI:29108"/>
        <label>1</label>
    </ligand>
</feature>
<feature type="binding site" evidence="16">
    <location>
        <position position="103"/>
    </location>
    <ligand>
        <name>Ca(2+)</name>
        <dbReference type="ChEBI" id="CHEBI:29108"/>
        <label>1</label>
    </ligand>
</feature>
<keyword evidence="11 18" id="KW-1015">Disulfide bond</keyword>
<proteinExistence type="inferred from homology"/>
<evidence type="ECO:0000313" key="24">
    <source>
        <dbReference type="RefSeq" id="XP_031398416.1"/>
    </source>
</evidence>
<evidence type="ECO:0000256" key="10">
    <source>
        <dbReference type="ARBA" id="ARBA00023004"/>
    </source>
</evidence>
<reference evidence="23" key="3">
    <citation type="journal article" date="2020" name="Plant Biotechnol. J.">
        <title>The pomegranate (Punica granatum L.) draft genome dissects genetic divergence between soft- and hard-seeded cultivars.</title>
        <authorList>
            <person name="Luo X."/>
            <person name="Li H."/>
            <person name="Wu Z."/>
            <person name="Yao W."/>
            <person name="Zhao P."/>
            <person name="Cao D."/>
            <person name="Yu H."/>
            <person name="Li K."/>
            <person name="Poudel K."/>
            <person name="Zhao D."/>
            <person name="Zhang F."/>
            <person name="Xia X."/>
            <person name="Chen L."/>
            <person name="Wang Q."/>
            <person name="Jing D."/>
            <person name="Cao S."/>
        </authorList>
    </citation>
    <scope>NUCLEOTIDE SEQUENCE [LARGE SCALE GENOMIC DNA]</scope>
</reference>
<evidence type="ECO:0000313" key="21">
    <source>
        <dbReference type="EMBL" id="OWM74155.1"/>
    </source>
</evidence>
<protein>
    <recommendedName>
        <fullName evidence="4 19">Peroxidase</fullName>
        <ecNumber evidence="4 19">1.11.1.7</ecNumber>
    </recommendedName>
</protein>
<keyword evidence="16 19" id="KW-0106">Calcium</keyword>
<dbReference type="FunFam" id="1.10.520.10:FF:000008">
    <property type="entry name" value="Peroxidase"/>
    <property type="match status" value="1"/>
</dbReference>
<dbReference type="Gene3D" id="1.10.420.10">
    <property type="entry name" value="Peroxidase, domain 2"/>
    <property type="match status" value="1"/>
</dbReference>
<dbReference type="FunFam" id="1.10.420.10:FF:000008">
    <property type="entry name" value="Peroxidase"/>
    <property type="match status" value="1"/>
</dbReference>